<name>A0A1G2CCN3_9BACT</name>
<comment type="caution">
    <text evidence="2">The sequence shown here is derived from an EMBL/GenBank/DDBJ whole genome shotgun (WGS) entry which is preliminary data.</text>
</comment>
<accession>A0A1G2CCN3</accession>
<proteinExistence type="predicted"/>
<evidence type="ECO:0000313" key="2">
    <source>
        <dbReference type="EMBL" id="OGY99153.1"/>
    </source>
</evidence>
<dbReference type="EMBL" id="MHKY01000016">
    <property type="protein sequence ID" value="OGY99153.1"/>
    <property type="molecule type" value="Genomic_DNA"/>
</dbReference>
<evidence type="ECO:0000313" key="3">
    <source>
        <dbReference type="Proteomes" id="UP000178796"/>
    </source>
</evidence>
<organism evidence="2 3">
    <name type="scientific">Candidatus Liptonbacteria bacterium RIFCSPHIGHO2_12_FULL_60_13</name>
    <dbReference type="NCBI Taxonomy" id="1798648"/>
    <lineage>
        <taxon>Bacteria</taxon>
        <taxon>Candidatus Liptoniibacteriota</taxon>
    </lineage>
</organism>
<reference evidence="2 3" key="1">
    <citation type="journal article" date="2016" name="Nat. Commun.">
        <title>Thousands of microbial genomes shed light on interconnected biogeochemical processes in an aquifer system.</title>
        <authorList>
            <person name="Anantharaman K."/>
            <person name="Brown C.T."/>
            <person name="Hug L.A."/>
            <person name="Sharon I."/>
            <person name="Castelle C.J."/>
            <person name="Probst A.J."/>
            <person name="Thomas B.C."/>
            <person name="Singh A."/>
            <person name="Wilkins M.J."/>
            <person name="Karaoz U."/>
            <person name="Brodie E.L."/>
            <person name="Williams K.H."/>
            <person name="Hubbard S.S."/>
            <person name="Banfield J.F."/>
        </authorList>
    </citation>
    <scope>NUCLEOTIDE SEQUENCE [LARGE SCALE GENOMIC DNA]</scope>
</reference>
<dbReference type="PANTHER" id="PTHR33608:SF6">
    <property type="entry name" value="BLL2464 PROTEIN"/>
    <property type="match status" value="1"/>
</dbReference>
<feature type="non-terminal residue" evidence="2">
    <location>
        <position position="266"/>
    </location>
</feature>
<gene>
    <name evidence="2" type="ORF">A3E09_00900</name>
</gene>
<sequence>MNAEQLIQEFNYRIAWRSREPRPGLHRSLTSGSGFEFRGYAPLVSADDAREIDIDATLQDPFRHPQVRVVRQRSAIAVYCIADLSASMAFGTKMRSLATFVASLAYSAYRTRDSFGFAGCDTELREEFMVPPARQKGTALELGVRLAEFAPRGKNALGLARAHEFLKPRRSLVFLASDFLFPRELLKEILGSLSSHDVVPIVVRDSSEFSEMPKFGIARLRDLETAGERYLLITPTLRRKIQNDFERREAELKETFEEHGARPFYL</sequence>
<evidence type="ECO:0000259" key="1">
    <source>
        <dbReference type="Pfam" id="PF01882"/>
    </source>
</evidence>
<dbReference type="PANTHER" id="PTHR33608">
    <property type="entry name" value="BLL2464 PROTEIN"/>
    <property type="match status" value="1"/>
</dbReference>
<dbReference type="Proteomes" id="UP000178796">
    <property type="component" value="Unassembled WGS sequence"/>
</dbReference>
<feature type="domain" description="DUF58" evidence="1">
    <location>
        <begin position="45"/>
        <end position="248"/>
    </location>
</feature>
<dbReference type="InterPro" id="IPR002881">
    <property type="entry name" value="DUF58"/>
</dbReference>
<dbReference type="Pfam" id="PF01882">
    <property type="entry name" value="DUF58"/>
    <property type="match status" value="1"/>
</dbReference>
<protein>
    <recommendedName>
        <fullName evidence="1">DUF58 domain-containing protein</fullName>
    </recommendedName>
</protein>
<dbReference type="AlphaFoldDB" id="A0A1G2CCN3"/>